<dbReference type="AlphaFoldDB" id="A0A975B2H5"/>
<keyword evidence="12" id="KW-1185">Reference proteome</keyword>
<dbReference type="CDD" id="cd00082">
    <property type="entry name" value="HisKA"/>
    <property type="match status" value="1"/>
</dbReference>
<dbReference type="PRINTS" id="PR00344">
    <property type="entry name" value="BCTRLSENSOR"/>
</dbReference>
<dbReference type="InterPro" id="IPR035965">
    <property type="entry name" value="PAS-like_dom_sf"/>
</dbReference>
<evidence type="ECO:0000256" key="2">
    <source>
        <dbReference type="ARBA" id="ARBA00012438"/>
    </source>
</evidence>
<comment type="catalytic activity">
    <reaction evidence="1">
        <text>ATP + protein L-histidine = ADP + protein N-phospho-L-histidine.</text>
        <dbReference type="EC" id="2.7.13.3"/>
    </reaction>
</comment>
<dbReference type="SUPFAM" id="SSF55785">
    <property type="entry name" value="PYP-like sensor domain (PAS domain)"/>
    <property type="match status" value="2"/>
</dbReference>
<dbReference type="PANTHER" id="PTHR43065">
    <property type="entry name" value="SENSOR HISTIDINE KINASE"/>
    <property type="match status" value="1"/>
</dbReference>
<keyword evidence="8" id="KW-0902">Two-component regulatory system</keyword>
<evidence type="ECO:0000256" key="3">
    <source>
        <dbReference type="ARBA" id="ARBA00022553"/>
    </source>
</evidence>
<dbReference type="CDD" id="cd00130">
    <property type="entry name" value="PAS"/>
    <property type="match status" value="1"/>
</dbReference>
<dbReference type="Gene3D" id="3.30.450.20">
    <property type="entry name" value="PAS domain"/>
    <property type="match status" value="2"/>
</dbReference>
<dbReference type="InterPro" id="IPR000700">
    <property type="entry name" value="PAS-assoc_C"/>
</dbReference>
<keyword evidence="4" id="KW-0808">Transferase</keyword>
<dbReference type="SUPFAM" id="SSF47384">
    <property type="entry name" value="Homodimeric domain of signal transducing histidine kinase"/>
    <property type="match status" value="1"/>
</dbReference>
<evidence type="ECO:0000256" key="8">
    <source>
        <dbReference type="ARBA" id="ARBA00023012"/>
    </source>
</evidence>
<evidence type="ECO:0000256" key="4">
    <source>
        <dbReference type="ARBA" id="ARBA00022679"/>
    </source>
</evidence>
<dbReference type="SUPFAM" id="SSF55874">
    <property type="entry name" value="ATPase domain of HSP90 chaperone/DNA topoisomerase II/histidine kinase"/>
    <property type="match status" value="1"/>
</dbReference>
<protein>
    <recommendedName>
        <fullName evidence="2">histidine kinase</fullName>
        <ecNumber evidence="2">2.7.13.3</ecNumber>
    </recommendedName>
</protein>
<feature type="domain" description="PAC" evidence="10">
    <location>
        <begin position="229"/>
        <end position="281"/>
    </location>
</feature>
<evidence type="ECO:0000313" key="11">
    <source>
        <dbReference type="EMBL" id="QSZ43024.1"/>
    </source>
</evidence>
<dbReference type="EC" id="2.7.13.3" evidence="2"/>
<keyword evidence="3" id="KW-0597">Phosphoprotein</keyword>
<evidence type="ECO:0000256" key="5">
    <source>
        <dbReference type="ARBA" id="ARBA00022741"/>
    </source>
</evidence>
<evidence type="ECO:0000256" key="6">
    <source>
        <dbReference type="ARBA" id="ARBA00022777"/>
    </source>
</evidence>
<dbReference type="InterPro" id="IPR004358">
    <property type="entry name" value="Sig_transdc_His_kin-like_C"/>
</dbReference>
<dbReference type="PROSITE" id="PS50113">
    <property type="entry name" value="PAC"/>
    <property type="match status" value="1"/>
</dbReference>
<dbReference type="InterPro" id="IPR036097">
    <property type="entry name" value="HisK_dim/P_sf"/>
</dbReference>
<dbReference type="GO" id="GO:0000155">
    <property type="term" value="F:phosphorelay sensor kinase activity"/>
    <property type="evidence" value="ECO:0007669"/>
    <property type="project" value="InterPro"/>
</dbReference>
<keyword evidence="6" id="KW-0418">Kinase</keyword>
<gene>
    <name evidence="11" type="ORF">GJV85_13215</name>
</gene>
<evidence type="ECO:0000256" key="7">
    <source>
        <dbReference type="ARBA" id="ARBA00022840"/>
    </source>
</evidence>
<dbReference type="GO" id="GO:0005524">
    <property type="term" value="F:ATP binding"/>
    <property type="evidence" value="ECO:0007669"/>
    <property type="project" value="UniProtKB-KW"/>
</dbReference>
<evidence type="ECO:0000256" key="1">
    <source>
        <dbReference type="ARBA" id="ARBA00000085"/>
    </source>
</evidence>
<dbReference type="SMART" id="SM00387">
    <property type="entry name" value="HATPase_c"/>
    <property type="match status" value="1"/>
</dbReference>
<accession>A0A975B2H5</accession>
<dbReference type="InterPro" id="IPR000014">
    <property type="entry name" value="PAS"/>
</dbReference>
<dbReference type="SMART" id="SM00091">
    <property type="entry name" value="PAS"/>
    <property type="match status" value="2"/>
</dbReference>
<dbReference type="PANTHER" id="PTHR43065:SF10">
    <property type="entry name" value="PEROXIDE STRESS-ACTIVATED HISTIDINE KINASE MAK3"/>
    <property type="match status" value="1"/>
</dbReference>
<proteinExistence type="predicted"/>
<dbReference type="NCBIfam" id="TIGR00229">
    <property type="entry name" value="sensory_box"/>
    <property type="match status" value="1"/>
</dbReference>
<feature type="domain" description="Histidine kinase" evidence="9">
    <location>
        <begin position="297"/>
        <end position="513"/>
    </location>
</feature>
<dbReference type="PROSITE" id="PS50109">
    <property type="entry name" value="HIS_KIN"/>
    <property type="match status" value="1"/>
</dbReference>
<dbReference type="RefSeq" id="WP_207561838.1">
    <property type="nucleotide sequence ID" value="NZ_CP046072.1"/>
</dbReference>
<dbReference type="SMART" id="SM00388">
    <property type="entry name" value="HisKA"/>
    <property type="match status" value="1"/>
</dbReference>
<dbReference type="InterPro" id="IPR036890">
    <property type="entry name" value="HATPase_C_sf"/>
</dbReference>
<name>A0A975B2H5_9BACT</name>
<evidence type="ECO:0000313" key="12">
    <source>
        <dbReference type="Proteomes" id="UP000671852"/>
    </source>
</evidence>
<dbReference type="KEGG" id="saqt:GJV85_13215"/>
<dbReference type="Pfam" id="PF02518">
    <property type="entry name" value="HATPase_c"/>
    <property type="match status" value="1"/>
</dbReference>
<keyword evidence="5" id="KW-0547">Nucleotide-binding</keyword>
<dbReference type="EMBL" id="CP046072">
    <property type="protein sequence ID" value="QSZ43024.1"/>
    <property type="molecule type" value="Genomic_DNA"/>
</dbReference>
<dbReference type="Proteomes" id="UP000671852">
    <property type="component" value="Chromosome"/>
</dbReference>
<evidence type="ECO:0000259" key="10">
    <source>
        <dbReference type="PROSITE" id="PS50113"/>
    </source>
</evidence>
<reference evidence="11" key="1">
    <citation type="submission" date="2019-11" db="EMBL/GenBank/DDBJ databases">
        <authorList>
            <person name="Kojima H."/>
        </authorList>
    </citation>
    <scope>NUCLEOTIDE SEQUENCE</scope>
    <source>
        <strain evidence="11">H1576</strain>
    </source>
</reference>
<reference evidence="11" key="2">
    <citation type="submission" date="2021-04" db="EMBL/GenBank/DDBJ databases">
        <title>Isolation and characterization of a novel species of the genus Sulfurimonas.</title>
        <authorList>
            <person name="Fukui M."/>
        </authorList>
    </citation>
    <scope>NUCLEOTIDE SEQUENCE</scope>
    <source>
        <strain evidence="11">H1576</strain>
    </source>
</reference>
<dbReference type="Gene3D" id="1.10.287.130">
    <property type="match status" value="1"/>
</dbReference>
<sequence length="516" mass="59518">MAKTENQHYHQQFNIIQNIVSNIDSGIIVLDEELHIHYTNKWLEHRTNIKLDQMLYKKIDTLFPVIDTSILTRKIKTALSMKSPTFYTACSSNYLIPIKINQIVNNMFDYMQQDITLIPIDYEKGLVALIISDQTSIINTNAILKSNIETINDLNIKLTREKETIDKKVLFIRLTLTGVITDISTALLEMLAYSKANIVGKNFFIYEESSLSEDLKLNIITHMQNREPYSFEQNIKLSKTQSYWLKNNLLPEYDYHGELCGYILFREDITSAKHIEMNTQKMLISSRNIARGETLSMIAHQWRQPLSVITTILGSIKIDQALNTLDEQELNSSIDTINETVQSLSDTINNFREYFTPEETLSNFTLEDMFEKPILFLKEEMDRLAIKYEIQSSAPSIITSYKNELLQCVINILKNSIDAFKKNEALIDNKSIIISIKKFQDYITITFEDNAGGISQENLPKVFEPYFSTKSKNKTGLGLYICHNIIVNELCGEISISSKDKKTELLIKLPYKLKEK</sequence>
<organism evidence="11 12">
    <name type="scientific">Sulfurimonas aquatica</name>
    <dbReference type="NCBI Taxonomy" id="2672570"/>
    <lineage>
        <taxon>Bacteria</taxon>
        <taxon>Pseudomonadati</taxon>
        <taxon>Campylobacterota</taxon>
        <taxon>Epsilonproteobacteria</taxon>
        <taxon>Campylobacterales</taxon>
        <taxon>Sulfurimonadaceae</taxon>
        <taxon>Sulfurimonas</taxon>
    </lineage>
</organism>
<dbReference type="InterPro" id="IPR003661">
    <property type="entry name" value="HisK_dim/P_dom"/>
</dbReference>
<dbReference type="InterPro" id="IPR005467">
    <property type="entry name" value="His_kinase_dom"/>
</dbReference>
<dbReference type="Gene3D" id="3.30.565.10">
    <property type="entry name" value="Histidine kinase-like ATPase, C-terminal domain"/>
    <property type="match status" value="1"/>
</dbReference>
<dbReference type="InterPro" id="IPR003594">
    <property type="entry name" value="HATPase_dom"/>
</dbReference>
<evidence type="ECO:0000259" key="9">
    <source>
        <dbReference type="PROSITE" id="PS50109"/>
    </source>
</evidence>
<keyword evidence="7" id="KW-0067">ATP-binding</keyword>